<protein>
    <submittedName>
        <fullName evidence="1">Uncharacterized protein</fullName>
    </submittedName>
</protein>
<reference evidence="1" key="1">
    <citation type="submission" date="2021-03" db="EMBL/GenBank/DDBJ databases">
        <title>Draft genome sequence of rust myrtle Austropuccinia psidii MF-1, a brazilian biotype.</title>
        <authorList>
            <person name="Quecine M.C."/>
            <person name="Pachon D.M.R."/>
            <person name="Bonatelli M.L."/>
            <person name="Correr F.H."/>
            <person name="Franceschini L.M."/>
            <person name="Leite T.F."/>
            <person name="Margarido G.R.A."/>
            <person name="Almeida C.A."/>
            <person name="Ferrarezi J.A."/>
            <person name="Labate C.A."/>
        </authorList>
    </citation>
    <scope>NUCLEOTIDE SEQUENCE</scope>
    <source>
        <strain evidence="1">MF-1</strain>
    </source>
</reference>
<dbReference type="EMBL" id="AVOT02002457">
    <property type="protein sequence ID" value="MBW0470432.1"/>
    <property type="molecule type" value="Genomic_DNA"/>
</dbReference>
<evidence type="ECO:0000313" key="2">
    <source>
        <dbReference type="Proteomes" id="UP000765509"/>
    </source>
</evidence>
<proteinExistence type="predicted"/>
<accession>A0A9Q3BT59</accession>
<dbReference type="Proteomes" id="UP000765509">
    <property type="component" value="Unassembled WGS sequence"/>
</dbReference>
<evidence type="ECO:0000313" key="1">
    <source>
        <dbReference type="EMBL" id="MBW0470432.1"/>
    </source>
</evidence>
<dbReference type="OrthoDB" id="2505141at2759"/>
<dbReference type="AlphaFoldDB" id="A0A9Q3BT59"/>
<gene>
    <name evidence="1" type="ORF">O181_010147</name>
</gene>
<organism evidence="1 2">
    <name type="scientific">Austropuccinia psidii MF-1</name>
    <dbReference type="NCBI Taxonomy" id="1389203"/>
    <lineage>
        <taxon>Eukaryota</taxon>
        <taxon>Fungi</taxon>
        <taxon>Dikarya</taxon>
        <taxon>Basidiomycota</taxon>
        <taxon>Pucciniomycotina</taxon>
        <taxon>Pucciniomycetes</taxon>
        <taxon>Pucciniales</taxon>
        <taxon>Sphaerophragmiaceae</taxon>
        <taxon>Austropuccinia</taxon>
    </lineage>
</organism>
<name>A0A9Q3BT59_9BASI</name>
<sequence>MWYEGVLQNHFVNRWHWSFSEATSKNRADNSNSNNQYLAQDPNFENNEPLEKIAGLSFEQVTKLKVGFEEVIVPTEVARVPHQIGNYKGEKIKASKWHSLFSIYLPLVCLDAFLDDFENFASNLLLNWLLLKNTCALITCTTILASKSIEKYDGHKFLQHYKIYCQTSNNLFENCNIVPNHHYALHVKNQLSYWVP</sequence>
<keyword evidence="2" id="KW-1185">Reference proteome</keyword>
<comment type="caution">
    <text evidence="1">The sequence shown here is derived from an EMBL/GenBank/DDBJ whole genome shotgun (WGS) entry which is preliminary data.</text>
</comment>